<dbReference type="Proteomes" id="UP000642673">
    <property type="component" value="Unassembled WGS sequence"/>
</dbReference>
<feature type="region of interest" description="Disordered" evidence="1">
    <location>
        <begin position="95"/>
        <end position="143"/>
    </location>
</feature>
<feature type="compositionally biased region" description="Basic residues" evidence="1">
    <location>
        <begin position="54"/>
        <end position="64"/>
    </location>
</feature>
<keyword evidence="3" id="KW-1185">Reference proteome</keyword>
<feature type="region of interest" description="Disordered" evidence="1">
    <location>
        <begin position="44"/>
        <end position="83"/>
    </location>
</feature>
<evidence type="ECO:0000313" key="3">
    <source>
        <dbReference type="Proteomes" id="UP000642673"/>
    </source>
</evidence>
<comment type="caution">
    <text evidence="2">The sequence shown here is derived from an EMBL/GenBank/DDBJ whole genome shotgun (WGS) entry which is preliminary data.</text>
</comment>
<gene>
    <name evidence="2" type="ORF">GCM10010347_42570</name>
</gene>
<name>A0ABQ3F063_9ACTN</name>
<dbReference type="EMBL" id="BMVP01000008">
    <property type="protein sequence ID" value="GHB67937.1"/>
    <property type="molecule type" value="Genomic_DNA"/>
</dbReference>
<evidence type="ECO:0000313" key="2">
    <source>
        <dbReference type="EMBL" id="GHB67937.1"/>
    </source>
</evidence>
<proteinExistence type="predicted"/>
<evidence type="ECO:0000256" key="1">
    <source>
        <dbReference type="SAM" id="MobiDB-lite"/>
    </source>
</evidence>
<feature type="compositionally biased region" description="Basic and acidic residues" evidence="1">
    <location>
        <begin position="119"/>
        <end position="130"/>
    </location>
</feature>
<organism evidence="2 3">
    <name type="scientific">Streptomyces cirratus</name>
    <dbReference type="NCBI Taxonomy" id="68187"/>
    <lineage>
        <taxon>Bacteria</taxon>
        <taxon>Bacillati</taxon>
        <taxon>Actinomycetota</taxon>
        <taxon>Actinomycetes</taxon>
        <taxon>Kitasatosporales</taxon>
        <taxon>Streptomycetaceae</taxon>
        <taxon>Streptomyces</taxon>
    </lineage>
</organism>
<reference evidence="3" key="1">
    <citation type="journal article" date="2019" name="Int. J. Syst. Evol. Microbiol.">
        <title>The Global Catalogue of Microorganisms (GCM) 10K type strain sequencing project: providing services to taxonomists for standard genome sequencing and annotation.</title>
        <authorList>
            <consortium name="The Broad Institute Genomics Platform"/>
            <consortium name="The Broad Institute Genome Sequencing Center for Infectious Disease"/>
            <person name="Wu L."/>
            <person name="Ma J."/>
        </authorList>
    </citation>
    <scope>NUCLEOTIDE SEQUENCE [LARGE SCALE GENOMIC DNA]</scope>
    <source>
        <strain evidence="3">JCM 4738</strain>
    </source>
</reference>
<accession>A0ABQ3F063</accession>
<sequence length="143" mass="15271">MTYHTPAPAAPPTASVPAATTAAVFVVTAPPSFANIPEPMPNALPALPLPGPHAHARAHPHARTRAPPAHAERGHCSAADRAVHRAEQDRFSWYTPGWGLRRHHPDRGGREIAAWGPAGEDRHGGRRRAESGNGDPETGIRNR</sequence>
<protein>
    <submittedName>
        <fullName evidence="2">Uncharacterized protein</fullName>
    </submittedName>
</protein>